<evidence type="ECO:0000256" key="3">
    <source>
        <dbReference type="ARBA" id="ARBA00021740"/>
    </source>
</evidence>
<evidence type="ECO:0000256" key="7">
    <source>
        <dbReference type="ARBA" id="ARBA00022630"/>
    </source>
</evidence>
<evidence type="ECO:0000256" key="12">
    <source>
        <dbReference type="ARBA" id="ARBA00022777"/>
    </source>
</evidence>
<evidence type="ECO:0000313" key="18">
    <source>
        <dbReference type="EMBL" id="PTM51823.1"/>
    </source>
</evidence>
<evidence type="ECO:0000256" key="8">
    <source>
        <dbReference type="ARBA" id="ARBA00022643"/>
    </source>
</evidence>
<evidence type="ECO:0000256" key="9">
    <source>
        <dbReference type="ARBA" id="ARBA00022679"/>
    </source>
</evidence>
<comment type="catalytic activity">
    <reaction evidence="1">
        <text>ATP + protein L-histidine = ADP + protein N-phospho-L-histidine.</text>
        <dbReference type="EC" id="2.7.13.3"/>
    </reaction>
</comment>
<keyword evidence="10" id="KW-0677">Repeat</keyword>
<dbReference type="PROSITE" id="PS50113">
    <property type="entry name" value="PAC"/>
    <property type="match status" value="2"/>
</dbReference>
<evidence type="ECO:0000256" key="13">
    <source>
        <dbReference type="ARBA" id="ARBA00022840"/>
    </source>
</evidence>
<evidence type="ECO:0000256" key="2">
    <source>
        <dbReference type="ARBA" id="ARBA00012438"/>
    </source>
</evidence>
<reference evidence="18 19" key="1">
    <citation type="submission" date="2018-04" db="EMBL/GenBank/DDBJ databases">
        <title>Genomic Encyclopedia of Archaeal and Bacterial Type Strains, Phase II (KMG-II): from individual species to whole genera.</title>
        <authorList>
            <person name="Goeker M."/>
        </authorList>
    </citation>
    <scope>NUCLEOTIDE SEQUENCE [LARGE SCALE GENOMIC DNA]</scope>
    <source>
        <strain evidence="18 19">DSM 25521</strain>
    </source>
</reference>
<organism evidence="18 19">
    <name type="scientific">Phreatobacter oligotrophus</name>
    <dbReference type="NCBI Taxonomy" id="1122261"/>
    <lineage>
        <taxon>Bacteria</taxon>
        <taxon>Pseudomonadati</taxon>
        <taxon>Pseudomonadota</taxon>
        <taxon>Alphaproteobacteria</taxon>
        <taxon>Hyphomicrobiales</taxon>
        <taxon>Phreatobacteraceae</taxon>
        <taxon>Phreatobacter</taxon>
    </lineage>
</organism>
<dbReference type="InterPro" id="IPR013656">
    <property type="entry name" value="PAS_4"/>
</dbReference>
<evidence type="ECO:0000259" key="17">
    <source>
        <dbReference type="PROSITE" id="PS50113"/>
    </source>
</evidence>
<dbReference type="GO" id="GO:0005524">
    <property type="term" value="F:ATP binding"/>
    <property type="evidence" value="ECO:0007669"/>
    <property type="project" value="UniProtKB-KW"/>
</dbReference>
<keyword evidence="11" id="KW-0547">Nucleotide-binding</keyword>
<evidence type="ECO:0000256" key="14">
    <source>
        <dbReference type="ARBA" id="ARBA00022991"/>
    </source>
</evidence>
<dbReference type="InterPro" id="IPR001610">
    <property type="entry name" value="PAC"/>
</dbReference>
<dbReference type="SMART" id="SM00086">
    <property type="entry name" value="PAC"/>
    <property type="match status" value="2"/>
</dbReference>
<proteinExistence type="predicted"/>
<dbReference type="GO" id="GO:0009881">
    <property type="term" value="F:photoreceptor activity"/>
    <property type="evidence" value="ECO:0007669"/>
    <property type="project" value="UniProtKB-KW"/>
</dbReference>
<keyword evidence="5" id="KW-0597">Phosphoprotein</keyword>
<keyword evidence="9" id="KW-0808">Transferase</keyword>
<evidence type="ECO:0000256" key="16">
    <source>
        <dbReference type="ARBA" id="ARBA00023170"/>
    </source>
</evidence>
<dbReference type="GO" id="GO:0004673">
    <property type="term" value="F:protein histidine kinase activity"/>
    <property type="evidence" value="ECO:0007669"/>
    <property type="project" value="UniProtKB-EC"/>
</dbReference>
<dbReference type="Proteomes" id="UP000241808">
    <property type="component" value="Unassembled WGS sequence"/>
</dbReference>
<dbReference type="OrthoDB" id="9816309at2"/>
<dbReference type="RefSeq" id="WP_108178921.1">
    <property type="nucleotide sequence ID" value="NZ_PZZL01000009.1"/>
</dbReference>
<keyword evidence="6" id="KW-0716">Sensory transduction</keyword>
<evidence type="ECO:0000256" key="6">
    <source>
        <dbReference type="ARBA" id="ARBA00022606"/>
    </source>
</evidence>
<dbReference type="InterPro" id="IPR011102">
    <property type="entry name" value="Sig_transdc_His_kinase_HWE"/>
</dbReference>
<sequence>MTPSSDWAGRLASRGGEMGRAIADHDWAATPLGPIEGWSTTLKAIVKLIIGSPVPQALLVGPNGILIYNAGYAQICGARHPAVLGTPVCEAWAEAAAFNRNVLDTVLAGATQTYSEQAFVLYRNGGPEDVWFDLSYSPIIEEDGERIGVHAIVVETTDRVRSQRELARSRERLAFALNSAGMIGTWDWHIGSNLFFPDTRLAELFVSDVVSPEDGMPVERYLEAIHPEDLPRVQAAFREAIAEKDKYSEEYRLRGRDGSWRWVIARGECLYNHAGRPARFPGAIVDITELKESEEARSILLRELNHRVKNIFAVVSGLVSMTARTATTPRDMAEALRGRLAALSAAHDLIRSAVLGTEAGQETTPLADLVRRILAPHVEQDDRVSVSGPAILLGPTAATSLALVFHELATNAAKYGALSGEAGTLRVEWVITAADVALTWAEQAPGGLVSAPSHRGFGSQLIEMSVQRQLKGALTHDWSGGGLTAMLVVPADHLAR</sequence>
<dbReference type="InterPro" id="IPR013655">
    <property type="entry name" value="PAS_fold_3"/>
</dbReference>
<protein>
    <recommendedName>
        <fullName evidence="3">Blue-light-activated histidine kinase</fullName>
        <ecNumber evidence="2">2.7.13.3</ecNumber>
    </recommendedName>
</protein>
<evidence type="ECO:0000256" key="4">
    <source>
        <dbReference type="ARBA" id="ARBA00022543"/>
    </source>
</evidence>
<keyword evidence="12" id="KW-0418">Kinase</keyword>
<evidence type="ECO:0000256" key="15">
    <source>
        <dbReference type="ARBA" id="ARBA00023026"/>
    </source>
</evidence>
<keyword evidence="15" id="KW-0843">Virulence</keyword>
<accession>A0A2T4YYL7</accession>
<evidence type="ECO:0000313" key="19">
    <source>
        <dbReference type="Proteomes" id="UP000241808"/>
    </source>
</evidence>
<name>A0A2T4YYL7_9HYPH</name>
<dbReference type="InterPro" id="IPR036890">
    <property type="entry name" value="HATPase_C_sf"/>
</dbReference>
<keyword evidence="13" id="KW-0067">ATP-binding</keyword>
<keyword evidence="16" id="KW-0675">Receptor</keyword>
<dbReference type="Pfam" id="PF08448">
    <property type="entry name" value="PAS_4"/>
    <property type="match status" value="1"/>
</dbReference>
<keyword evidence="19" id="KW-1185">Reference proteome</keyword>
<dbReference type="InterPro" id="IPR000014">
    <property type="entry name" value="PAS"/>
</dbReference>
<feature type="domain" description="PAC" evidence="17">
    <location>
        <begin position="247"/>
        <end position="299"/>
    </location>
</feature>
<dbReference type="EMBL" id="PZZL01000009">
    <property type="protein sequence ID" value="PTM51823.1"/>
    <property type="molecule type" value="Genomic_DNA"/>
</dbReference>
<evidence type="ECO:0000256" key="10">
    <source>
        <dbReference type="ARBA" id="ARBA00022737"/>
    </source>
</evidence>
<dbReference type="NCBIfam" id="TIGR00229">
    <property type="entry name" value="sensory_box"/>
    <property type="match status" value="2"/>
</dbReference>
<keyword evidence="7" id="KW-0285">Flavoprotein</keyword>
<keyword evidence="4" id="KW-0600">Photoreceptor protein</keyword>
<dbReference type="Gene3D" id="3.30.450.20">
    <property type="entry name" value="PAS domain"/>
    <property type="match status" value="2"/>
</dbReference>
<keyword evidence="14" id="KW-0157">Chromophore</keyword>
<dbReference type="SMART" id="SM00911">
    <property type="entry name" value="HWE_HK"/>
    <property type="match status" value="1"/>
</dbReference>
<feature type="domain" description="PAC" evidence="17">
    <location>
        <begin position="115"/>
        <end position="168"/>
    </location>
</feature>
<dbReference type="InterPro" id="IPR000700">
    <property type="entry name" value="PAS-assoc_C"/>
</dbReference>
<dbReference type="Pfam" id="PF07536">
    <property type="entry name" value="HWE_HK"/>
    <property type="match status" value="1"/>
</dbReference>
<dbReference type="PANTHER" id="PTHR41523:SF8">
    <property type="entry name" value="ETHYLENE RESPONSE SENSOR PROTEIN"/>
    <property type="match status" value="1"/>
</dbReference>
<dbReference type="InterPro" id="IPR035965">
    <property type="entry name" value="PAS-like_dom_sf"/>
</dbReference>
<dbReference type="Gene3D" id="3.30.565.10">
    <property type="entry name" value="Histidine kinase-like ATPase, C-terminal domain"/>
    <property type="match status" value="1"/>
</dbReference>
<dbReference type="AlphaFoldDB" id="A0A2T4YYL7"/>
<comment type="caution">
    <text evidence="18">The sequence shown here is derived from an EMBL/GenBank/DDBJ whole genome shotgun (WGS) entry which is preliminary data.</text>
</comment>
<evidence type="ECO:0000256" key="11">
    <source>
        <dbReference type="ARBA" id="ARBA00022741"/>
    </source>
</evidence>
<evidence type="ECO:0000256" key="1">
    <source>
        <dbReference type="ARBA" id="ARBA00000085"/>
    </source>
</evidence>
<dbReference type="Pfam" id="PF08447">
    <property type="entry name" value="PAS_3"/>
    <property type="match status" value="1"/>
</dbReference>
<dbReference type="EC" id="2.7.13.3" evidence="2"/>
<keyword evidence="8" id="KW-0288">FMN</keyword>
<evidence type="ECO:0000256" key="5">
    <source>
        <dbReference type="ARBA" id="ARBA00022553"/>
    </source>
</evidence>
<dbReference type="PANTHER" id="PTHR41523">
    <property type="entry name" value="TWO-COMPONENT SYSTEM SENSOR PROTEIN"/>
    <property type="match status" value="1"/>
</dbReference>
<dbReference type="CDD" id="cd00130">
    <property type="entry name" value="PAS"/>
    <property type="match status" value="1"/>
</dbReference>
<gene>
    <name evidence="18" type="ORF">C8P69_109110</name>
</gene>
<dbReference type="SUPFAM" id="SSF55785">
    <property type="entry name" value="PYP-like sensor domain (PAS domain)"/>
    <property type="match status" value="2"/>
</dbReference>